<keyword evidence="4" id="KW-1185">Reference proteome</keyword>
<name>A0ABU9HDS5_9GAMM</name>
<dbReference type="InterPro" id="IPR012338">
    <property type="entry name" value="Beta-lactam/transpept-like"/>
</dbReference>
<dbReference type="InterPro" id="IPR000667">
    <property type="entry name" value="Peptidase_S13"/>
</dbReference>
<dbReference type="GO" id="GO:0009002">
    <property type="term" value="F:serine-type D-Ala-D-Ala carboxypeptidase activity"/>
    <property type="evidence" value="ECO:0007669"/>
    <property type="project" value="UniProtKB-EC"/>
</dbReference>
<dbReference type="SUPFAM" id="SSF56601">
    <property type="entry name" value="beta-lactamase/transpeptidase-like"/>
    <property type="match status" value="1"/>
</dbReference>
<dbReference type="Pfam" id="PF02113">
    <property type="entry name" value="Peptidase_S13"/>
    <property type="match status" value="1"/>
</dbReference>
<dbReference type="PRINTS" id="PR00922">
    <property type="entry name" value="DADACBPTASE3"/>
</dbReference>
<comment type="similarity">
    <text evidence="1">Belongs to the peptidase S13 family.</text>
</comment>
<dbReference type="EC" id="3.4.16.4" evidence="3"/>
<dbReference type="EMBL" id="JBAKBA010000032">
    <property type="protein sequence ID" value="MEL0660057.1"/>
    <property type="molecule type" value="Genomic_DNA"/>
</dbReference>
<organism evidence="3 4">
    <name type="scientific">Psychromonas arctica</name>
    <dbReference type="NCBI Taxonomy" id="168275"/>
    <lineage>
        <taxon>Bacteria</taxon>
        <taxon>Pseudomonadati</taxon>
        <taxon>Pseudomonadota</taxon>
        <taxon>Gammaproteobacteria</taxon>
        <taxon>Alteromonadales</taxon>
        <taxon>Psychromonadaceae</taxon>
        <taxon>Psychromonas</taxon>
    </lineage>
</organism>
<keyword evidence="3" id="KW-0121">Carboxypeptidase</keyword>
<evidence type="ECO:0000256" key="2">
    <source>
        <dbReference type="ARBA" id="ARBA00022801"/>
    </source>
</evidence>
<keyword evidence="3" id="KW-0645">Protease</keyword>
<sequence length="485" mass="53896">MLKTCLFIMGSVVCCNAIAEQWQDLQSLLPKGTQVSYLVVDANTQKEVASFQQETLRTPASVQKLLTATTAKLTLGSDFKYQTVIEGDKKQLKQGIYKGDLSLRFMGDPTLTRQHIRKLLQDIKRLGVNKIEGDFLLDNSFFNGYQWSNGQAWNDLGVCYTSPSNAIIVNRNCVQGNLSLASDDAEKATLFIPAYEPVNITSDVSVVTKKQRAEQFCDLEITRDSHNKYHLWGCMVPRKRAFPLAFAVNDPNTYAQKIIEAELKQVGINLIGSVAIKDKNKANEDIKPVVPSIFASHQSDPLDTLLKRMMKRSDNLIADSLFKTIGAHYYQQPGNFRNGAKAMKAILKSNGVNLENAYIADGSGLSRHNLMSTELFMSVMQFVYKQDKKLGLLKTFSISGIDGTLKYHRGVNAPELKGKVVAKTGSLKGVANLAGIVKSDSGDKLFVLMTNGYNPVNSSVNAKLPRDKKASIYLFEKAFFDRIYK</sequence>
<accession>A0ABU9HDS5</accession>
<dbReference type="Gene3D" id="3.40.710.10">
    <property type="entry name" value="DD-peptidase/beta-lactamase superfamily"/>
    <property type="match status" value="2"/>
</dbReference>
<evidence type="ECO:0000256" key="1">
    <source>
        <dbReference type="ARBA" id="ARBA00006096"/>
    </source>
</evidence>
<dbReference type="RefSeq" id="WP_341628549.1">
    <property type="nucleotide sequence ID" value="NZ_JBAKBA010000032.1"/>
</dbReference>
<comment type="caution">
    <text evidence="3">The sequence shown here is derived from an EMBL/GenBank/DDBJ whole genome shotgun (WGS) entry which is preliminary data.</text>
</comment>
<proteinExistence type="inferred from homology"/>
<gene>
    <name evidence="3" type="primary">dacB</name>
    <name evidence="3" type="ORF">V6255_13025</name>
</gene>
<dbReference type="PANTHER" id="PTHR30023:SF0">
    <property type="entry name" value="PENICILLIN-SENSITIVE CARBOXYPEPTIDASE A"/>
    <property type="match status" value="1"/>
</dbReference>
<evidence type="ECO:0000313" key="3">
    <source>
        <dbReference type="EMBL" id="MEL0660057.1"/>
    </source>
</evidence>
<dbReference type="PANTHER" id="PTHR30023">
    <property type="entry name" value="D-ALANYL-D-ALANINE CARBOXYPEPTIDASE"/>
    <property type="match status" value="1"/>
</dbReference>
<keyword evidence="2 3" id="KW-0378">Hydrolase</keyword>
<reference evidence="3 4" key="1">
    <citation type="submission" date="2024-02" db="EMBL/GenBank/DDBJ databases">
        <title>Bacteria isolated from the canopy kelp, Nereocystis luetkeana.</title>
        <authorList>
            <person name="Pfister C.A."/>
            <person name="Younker I.T."/>
            <person name="Light S.H."/>
        </authorList>
    </citation>
    <scope>NUCLEOTIDE SEQUENCE [LARGE SCALE GENOMIC DNA]</scope>
    <source>
        <strain evidence="3 4">TI.2.07</strain>
    </source>
</reference>
<dbReference type="Gene3D" id="3.50.80.20">
    <property type="entry name" value="D-Ala-D-Ala carboxypeptidase C, peptidase S13"/>
    <property type="match status" value="1"/>
</dbReference>
<evidence type="ECO:0000313" key="4">
    <source>
        <dbReference type="Proteomes" id="UP001366060"/>
    </source>
</evidence>
<dbReference type="NCBIfam" id="TIGR00666">
    <property type="entry name" value="PBP4"/>
    <property type="match status" value="1"/>
</dbReference>
<protein>
    <submittedName>
        <fullName evidence="3">D-alanyl-D-alanine carboxypeptidase/D-alanyl-D-alanine-endopeptidase</fullName>
        <ecNumber evidence="3">3.4.16.4</ecNumber>
    </submittedName>
</protein>
<dbReference type="Proteomes" id="UP001366060">
    <property type="component" value="Unassembled WGS sequence"/>
</dbReference>